<evidence type="ECO:0000313" key="3">
    <source>
        <dbReference type="Proteomes" id="UP001148932"/>
    </source>
</evidence>
<protein>
    <submittedName>
        <fullName evidence="2">(2Fe-2S)-binding protein</fullName>
    </submittedName>
</protein>
<dbReference type="InterPro" id="IPR042204">
    <property type="entry name" value="2Fe-2S-bd_N"/>
</dbReference>
<name>A0ABT5RZT6_9BURK</name>
<dbReference type="Gene3D" id="3.10.20.440">
    <property type="entry name" value="2Fe-2S iron-sulphur cluster binding domain, sarcosine oxidase, alpha subunit, N-terminal domain"/>
    <property type="match status" value="1"/>
</dbReference>
<evidence type="ECO:0000313" key="2">
    <source>
        <dbReference type="EMBL" id="MDD2179224.1"/>
    </source>
</evidence>
<comment type="caution">
    <text evidence="2">The sequence shown here is derived from an EMBL/GenBank/DDBJ whole genome shotgun (WGS) entry which is preliminary data.</text>
</comment>
<dbReference type="RefSeq" id="WP_274112335.1">
    <property type="nucleotide sequence ID" value="NZ_JAPCKI010000011.1"/>
</dbReference>
<keyword evidence="3" id="KW-1185">Reference proteome</keyword>
<organism evidence="2 3">
    <name type="scientific">Acidovorax benzenivorans</name>
    <dbReference type="NCBI Taxonomy" id="2987520"/>
    <lineage>
        <taxon>Bacteria</taxon>
        <taxon>Pseudomonadati</taxon>
        <taxon>Pseudomonadota</taxon>
        <taxon>Betaproteobacteria</taxon>
        <taxon>Burkholderiales</taxon>
        <taxon>Comamonadaceae</taxon>
        <taxon>Acidovorax</taxon>
    </lineage>
</organism>
<dbReference type="Proteomes" id="UP001148932">
    <property type="component" value="Unassembled WGS sequence"/>
</dbReference>
<proteinExistence type="predicted"/>
<evidence type="ECO:0000256" key="1">
    <source>
        <dbReference type="ARBA" id="ARBA00023002"/>
    </source>
</evidence>
<dbReference type="Pfam" id="PF13510">
    <property type="entry name" value="Fer2_4"/>
    <property type="match status" value="1"/>
</dbReference>
<accession>A0ABT5RZT6</accession>
<sequence length="120" mass="12745">MTAPLFRKLPDDRVRVHLLTLTVDGQAITAEPGDSVASVLLRLDPPASRTTPVTGSPRAPYCLMGVCFECLAIVDGVASTQTCLVEVGEGMCVQRQNGRREMAIEVPDCGAMAIGSEVSR</sequence>
<gene>
    <name evidence="2" type="ORF">OIN59_17440</name>
</gene>
<dbReference type="EMBL" id="JAPCKI010000011">
    <property type="protein sequence ID" value="MDD2179224.1"/>
    <property type="molecule type" value="Genomic_DNA"/>
</dbReference>
<reference evidence="2" key="1">
    <citation type="submission" date="2022-10" db="EMBL/GenBank/DDBJ databases">
        <title>Description of microaerobic benzene degrading bacteria.</title>
        <authorList>
            <person name="Bedics A."/>
            <person name="Tancsics A."/>
            <person name="Banerjee S."/>
        </authorList>
    </citation>
    <scope>NUCLEOTIDE SEQUENCE</scope>
    <source>
        <strain evidence="2">D2M1</strain>
    </source>
</reference>
<dbReference type="InterPro" id="IPR036010">
    <property type="entry name" value="2Fe-2S_ferredoxin-like_sf"/>
</dbReference>
<keyword evidence="1" id="KW-0560">Oxidoreductase</keyword>
<dbReference type="SUPFAM" id="SSF54292">
    <property type="entry name" value="2Fe-2S ferredoxin-like"/>
    <property type="match status" value="1"/>
</dbReference>